<proteinExistence type="predicted"/>
<organism evidence="1 2">
    <name type="scientific">Lamprobacter modestohalophilus</name>
    <dbReference type="NCBI Taxonomy" id="1064514"/>
    <lineage>
        <taxon>Bacteria</taxon>
        <taxon>Pseudomonadati</taxon>
        <taxon>Pseudomonadota</taxon>
        <taxon>Gammaproteobacteria</taxon>
        <taxon>Chromatiales</taxon>
        <taxon>Chromatiaceae</taxon>
        <taxon>Lamprobacter</taxon>
    </lineage>
</organism>
<protein>
    <submittedName>
        <fullName evidence="1">Uncharacterized protein</fullName>
    </submittedName>
</protein>
<reference evidence="1 2" key="1">
    <citation type="journal article" date="2020" name="Microorganisms">
        <title>Osmotic Adaptation and Compatible Solute Biosynthesis of Phototrophic Bacteria as Revealed from Genome Analyses.</title>
        <authorList>
            <person name="Imhoff J.F."/>
            <person name="Rahn T."/>
            <person name="Kunzel S."/>
            <person name="Keller A."/>
            <person name="Neulinger S.C."/>
        </authorList>
    </citation>
    <scope>NUCLEOTIDE SEQUENCE [LARGE SCALE GENOMIC DNA]</scope>
    <source>
        <strain evidence="1 2">DSM 25653</strain>
    </source>
</reference>
<gene>
    <name evidence="1" type="ORF">CKO42_20360</name>
</gene>
<dbReference type="Proteomes" id="UP001138768">
    <property type="component" value="Unassembled WGS sequence"/>
</dbReference>
<name>A0A9X0WBY3_9GAMM</name>
<evidence type="ECO:0000313" key="2">
    <source>
        <dbReference type="Proteomes" id="UP001138768"/>
    </source>
</evidence>
<dbReference type="AlphaFoldDB" id="A0A9X0WBY3"/>
<evidence type="ECO:0000313" key="1">
    <source>
        <dbReference type="EMBL" id="MBK1620740.1"/>
    </source>
</evidence>
<sequence>MTIDDTQSAEQQLFNTGTLVPFRVLDTQTEIAPDQENLFVRVELMLEDDQEEADPEELVEWGAFGFLFALAALSFHDARPRGTSAIEFHSADLFTVADCLQALSFGRYGLRIETDYLRGRSMKTAVTIQPDGRVTLTTWGRGKSALHWLDRLQGKRRLQAVSTGPAAS</sequence>
<dbReference type="RefSeq" id="WP_200248076.1">
    <property type="nucleotide sequence ID" value="NZ_NRRY01000047.1"/>
</dbReference>
<dbReference type="EMBL" id="NRRY01000047">
    <property type="protein sequence ID" value="MBK1620740.1"/>
    <property type="molecule type" value="Genomic_DNA"/>
</dbReference>
<accession>A0A9X0WBY3</accession>
<keyword evidence="2" id="KW-1185">Reference proteome</keyword>
<comment type="caution">
    <text evidence="1">The sequence shown here is derived from an EMBL/GenBank/DDBJ whole genome shotgun (WGS) entry which is preliminary data.</text>
</comment>